<organism evidence="1 2">
    <name type="scientific">Trifolium medium</name>
    <dbReference type="NCBI Taxonomy" id="97028"/>
    <lineage>
        <taxon>Eukaryota</taxon>
        <taxon>Viridiplantae</taxon>
        <taxon>Streptophyta</taxon>
        <taxon>Embryophyta</taxon>
        <taxon>Tracheophyta</taxon>
        <taxon>Spermatophyta</taxon>
        <taxon>Magnoliopsida</taxon>
        <taxon>eudicotyledons</taxon>
        <taxon>Gunneridae</taxon>
        <taxon>Pentapetalae</taxon>
        <taxon>rosids</taxon>
        <taxon>fabids</taxon>
        <taxon>Fabales</taxon>
        <taxon>Fabaceae</taxon>
        <taxon>Papilionoideae</taxon>
        <taxon>50 kb inversion clade</taxon>
        <taxon>NPAAA clade</taxon>
        <taxon>Hologalegina</taxon>
        <taxon>IRL clade</taxon>
        <taxon>Trifolieae</taxon>
        <taxon>Trifolium</taxon>
    </lineage>
</organism>
<feature type="non-terminal residue" evidence="1">
    <location>
        <position position="30"/>
    </location>
</feature>
<dbReference type="AlphaFoldDB" id="A0A392URX8"/>
<proteinExistence type="predicted"/>
<evidence type="ECO:0000313" key="1">
    <source>
        <dbReference type="EMBL" id="MCI75608.1"/>
    </source>
</evidence>
<evidence type="ECO:0000313" key="2">
    <source>
        <dbReference type="Proteomes" id="UP000265520"/>
    </source>
</evidence>
<comment type="caution">
    <text evidence="1">The sequence shown here is derived from an EMBL/GenBank/DDBJ whole genome shotgun (WGS) entry which is preliminary data.</text>
</comment>
<name>A0A392URX8_9FABA</name>
<dbReference type="Proteomes" id="UP000265520">
    <property type="component" value="Unassembled WGS sequence"/>
</dbReference>
<reference evidence="1 2" key="1">
    <citation type="journal article" date="2018" name="Front. Plant Sci.">
        <title>Red Clover (Trifolium pratense) and Zigzag Clover (T. medium) - A Picture of Genomic Similarities and Differences.</title>
        <authorList>
            <person name="Dluhosova J."/>
            <person name="Istvanek J."/>
            <person name="Nedelnik J."/>
            <person name="Repkova J."/>
        </authorList>
    </citation>
    <scope>NUCLEOTIDE SEQUENCE [LARGE SCALE GENOMIC DNA]</scope>
    <source>
        <strain evidence="2">cv. 10/8</strain>
        <tissue evidence="1">Leaf</tissue>
    </source>
</reference>
<accession>A0A392URX8</accession>
<dbReference type="EMBL" id="LXQA010887055">
    <property type="protein sequence ID" value="MCI75608.1"/>
    <property type="molecule type" value="Genomic_DNA"/>
</dbReference>
<protein>
    <submittedName>
        <fullName evidence="1">Uncharacterized protein</fullName>
    </submittedName>
</protein>
<sequence length="30" mass="3081">MLMGSSRGKPGSAGIEGVLRNDCGDIMAEK</sequence>
<keyword evidence="2" id="KW-1185">Reference proteome</keyword>